<feature type="domain" description="AAA+ ATPase" evidence="9">
    <location>
        <begin position="176"/>
        <end position="353"/>
    </location>
</feature>
<sequence length="837" mass="93093">MPCDGRTWRTAVDSKGRRIYFPIKRRIVSRIPDDNDARKETGSSRSIELLGESIHVLLRRLEQQAAQDAEEKEARRSIFARMGESEGKKLLGEDEDLEQGAGAETKLWVDKYAPRMYVDLVGDERVNREVLTWVKQWDHCVFKKPIKNNPSGAPNNGTNGQKEWIKKFPDPYHRPDKKILLLSGPAGLGKTTLAHIVGRHAGYNVIEINASDDRTGDSLRNKLLGAIESQSVNTRKPNLVIIDEIDGASSAGGDDSFMELLVSLVNGTGGKGAAAASGDTQDENGGLVDKKASKKAASKNRILLRPIICICNDQYAPVLRPLRVIAQTFTFRPPPHRILASRLTHICRNENLTTDLRTLMALCELTDGDIRSCLNTCQFFKRLGKLRLNVDLLKRYDVGRKDMTRSLFTVWEDLFMILGAKRRKNGVAGVSGGGDGGKDKDANRYIHRLLSLIAASGETGKILEGCFENYLRMNIVDAWDGGAATTTPSDPSTRKKGGKIEQALDWLCFHDKIERYIVKDRDFELFKYQPFVVVNFHRLFAAVGRPQIEFPRGEYESFVKKRVNDNIVSSFVKGLTPCEYGTWSSKRRLTLELVSPFLAVLAPDFRAVNINLLKPDETKVLSRLVEVMVSFGIKYVQEKGEDGHYLFKLLPAIDKLVVGNESVSSEAVSFQQLQISNPVKQLIGNQVEMEAIRQANVSSKERGRKAAGSRPTLFKKTIEVDKDAASEDMTAASSSQKRLEAPLTQTVIVPKIVAPAKLETVAKDFFGRPIIVIDDDGDDDVENNVAGQHCAGKGQPAVIRKKSNAVASKRNEPTVSFRYNEGFSNAVRTPMKISDFM</sequence>
<dbReference type="EMBL" id="QEAP01001353">
    <property type="protein sequence ID" value="TPX46634.1"/>
    <property type="molecule type" value="Genomic_DNA"/>
</dbReference>
<name>A0A507D5A9_9FUNG</name>
<dbReference type="CDD" id="cd00009">
    <property type="entry name" value="AAA"/>
    <property type="match status" value="1"/>
</dbReference>
<evidence type="ECO:0000259" key="9">
    <source>
        <dbReference type="SMART" id="SM00382"/>
    </source>
</evidence>
<reference evidence="10 11" key="1">
    <citation type="journal article" date="2019" name="Sci. Rep.">
        <title>Comparative genomics of chytrid fungi reveal insights into the obligate biotrophic and pathogenic lifestyle of Synchytrium endobioticum.</title>
        <authorList>
            <person name="van de Vossenberg B.T.L.H."/>
            <person name="Warris S."/>
            <person name="Nguyen H.D.T."/>
            <person name="van Gent-Pelzer M.P.E."/>
            <person name="Joly D.L."/>
            <person name="van de Geest H.C."/>
            <person name="Bonants P.J.M."/>
            <person name="Smith D.S."/>
            <person name="Levesque C.A."/>
            <person name="van der Lee T.A.J."/>
        </authorList>
    </citation>
    <scope>NUCLEOTIDE SEQUENCE [LARGE SCALE GENOMIC DNA]</scope>
    <source>
        <strain evidence="10 11">CBS 675.73</strain>
    </source>
</reference>
<dbReference type="InterPro" id="IPR027417">
    <property type="entry name" value="P-loop_NTPase"/>
</dbReference>
<dbReference type="GO" id="GO:0005634">
    <property type="term" value="C:nucleus"/>
    <property type="evidence" value="ECO:0007669"/>
    <property type="project" value="UniProtKB-SubCell"/>
</dbReference>
<proteinExistence type="inferred from homology"/>
<comment type="subcellular location">
    <subcellularLocation>
        <location evidence="1">Nucleus</location>
    </subcellularLocation>
</comment>
<dbReference type="InterPro" id="IPR053016">
    <property type="entry name" value="CTF18-RFC_complex"/>
</dbReference>
<gene>
    <name evidence="10" type="ORF">CcCBS67573_g10303</name>
</gene>
<evidence type="ECO:0000256" key="3">
    <source>
        <dbReference type="ARBA" id="ARBA00022741"/>
    </source>
</evidence>
<comment type="caution">
    <text evidence="10">The sequence shown here is derived from an EMBL/GenBank/DDBJ whole genome shotgun (WGS) entry which is preliminary data.</text>
</comment>
<keyword evidence="5" id="KW-0238">DNA-binding</keyword>
<dbReference type="GO" id="GO:0003677">
    <property type="term" value="F:DNA binding"/>
    <property type="evidence" value="ECO:0007669"/>
    <property type="project" value="UniProtKB-KW"/>
</dbReference>
<dbReference type="GO" id="GO:0005524">
    <property type="term" value="F:ATP binding"/>
    <property type="evidence" value="ECO:0007669"/>
    <property type="project" value="UniProtKB-KW"/>
</dbReference>
<dbReference type="PANTHER" id="PTHR46765:SF1">
    <property type="entry name" value="P-LOOP CONTAINING NUCLEOSIDE TRIPHOSPHATE HYDROLASES SUPERFAMILY PROTEIN"/>
    <property type="match status" value="1"/>
</dbReference>
<dbReference type="Gene3D" id="1.10.8.60">
    <property type="match status" value="1"/>
</dbReference>
<dbReference type="InterPro" id="IPR003593">
    <property type="entry name" value="AAA+_ATPase"/>
</dbReference>
<dbReference type="STRING" id="246404.A0A507D5A9"/>
<keyword evidence="2" id="KW-0235">DNA replication</keyword>
<dbReference type="SUPFAM" id="SSF52540">
    <property type="entry name" value="P-loop containing nucleoside triphosphate hydrolases"/>
    <property type="match status" value="1"/>
</dbReference>
<dbReference type="PANTHER" id="PTHR46765">
    <property type="entry name" value="P-LOOP CONTAINING NUCLEOSIDE TRIPHOSPHATE HYDROLASES SUPERFAMILY PROTEIN"/>
    <property type="match status" value="1"/>
</dbReference>
<dbReference type="OrthoDB" id="2195431at2759"/>
<evidence type="ECO:0000256" key="7">
    <source>
        <dbReference type="ARBA" id="ARBA00023306"/>
    </source>
</evidence>
<keyword evidence="6" id="KW-0539">Nucleus</keyword>
<evidence type="ECO:0000313" key="10">
    <source>
        <dbReference type="EMBL" id="TPX46634.1"/>
    </source>
</evidence>
<dbReference type="Gene3D" id="3.40.50.300">
    <property type="entry name" value="P-loop containing nucleotide triphosphate hydrolases"/>
    <property type="match status" value="1"/>
</dbReference>
<keyword evidence="7" id="KW-0131">Cell cycle</keyword>
<comment type="similarity">
    <text evidence="8">Belongs to the activator 1 small subunits family. CTF18 subfamily.</text>
</comment>
<dbReference type="CDD" id="cd18140">
    <property type="entry name" value="HLD_clamp_RFC"/>
    <property type="match status" value="1"/>
</dbReference>
<dbReference type="Pfam" id="PF00004">
    <property type="entry name" value="AAA"/>
    <property type="match status" value="1"/>
</dbReference>
<dbReference type="Proteomes" id="UP000320333">
    <property type="component" value="Unassembled WGS sequence"/>
</dbReference>
<evidence type="ECO:0000313" key="11">
    <source>
        <dbReference type="Proteomes" id="UP000320333"/>
    </source>
</evidence>
<evidence type="ECO:0000256" key="5">
    <source>
        <dbReference type="ARBA" id="ARBA00023125"/>
    </source>
</evidence>
<dbReference type="InterPro" id="IPR003959">
    <property type="entry name" value="ATPase_AAA_core"/>
</dbReference>
<evidence type="ECO:0000256" key="6">
    <source>
        <dbReference type="ARBA" id="ARBA00023242"/>
    </source>
</evidence>
<dbReference type="GO" id="GO:0006260">
    <property type="term" value="P:DNA replication"/>
    <property type="evidence" value="ECO:0007669"/>
    <property type="project" value="UniProtKB-KW"/>
</dbReference>
<dbReference type="GO" id="GO:0016887">
    <property type="term" value="F:ATP hydrolysis activity"/>
    <property type="evidence" value="ECO:0007669"/>
    <property type="project" value="InterPro"/>
</dbReference>
<keyword evidence="4" id="KW-0067">ATP-binding</keyword>
<organism evidence="10 11">
    <name type="scientific">Chytriomyces confervae</name>
    <dbReference type="NCBI Taxonomy" id="246404"/>
    <lineage>
        <taxon>Eukaryota</taxon>
        <taxon>Fungi</taxon>
        <taxon>Fungi incertae sedis</taxon>
        <taxon>Chytridiomycota</taxon>
        <taxon>Chytridiomycota incertae sedis</taxon>
        <taxon>Chytridiomycetes</taxon>
        <taxon>Chytridiales</taxon>
        <taxon>Chytriomycetaceae</taxon>
        <taxon>Chytriomyces</taxon>
    </lineage>
</organism>
<keyword evidence="3" id="KW-0547">Nucleotide-binding</keyword>
<accession>A0A507D5A9</accession>
<evidence type="ECO:0000256" key="1">
    <source>
        <dbReference type="ARBA" id="ARBA00004123"/>
    </source>
</evidence>
<protein>
    <recommendedName>
        <fullName evidence="9">AAA+ ATPase domain-containing protein</fullName>
    </recommendedName>
</protein>
<dbReference type="AlphaFoldDB" id="A0A507D5A9"/>
<evidence type="ECO:0000256" key="4">
    <source>
        <dbReference type="ARBA" id="ARBA00022840"/>
    </source>
</evidence>
<dbReference type="SMART" id="SM00382">
    <property type="entry name" value="AAA"/>
    <property type="match status" value="1"/>
</dbReference>
<evidence type="ECO:0000256" key="2">
    <source>
        <dbReference type="ARBA" id="ARBA00022705"/>
    </source>
</evidence>
<dbReference type="InterPro" id="IPR047854">
    <property type="entry name" value="RFC_lid"/>
</dbReference>
<keyword evidence="11" id="KW-1185">Reference proteome</keyword>
<evidence type="ECO:0000256" key="8">
    <source>
        <dbReference type="ARBA" id="ARBA00043975"/>
    </source>
</evidence>